<evidence type="ECO:0000256" key="5">
    <source>
        <dbReference type="ARBA" id="ARBA00022842"/>
    </source>
</evidence>
<comment type="caution">
    <text evidence="11">Lacks conserved residue(s) required for the propagation of feature annotation.</text>
</comment>
<comment type="cofactor">
    <cofactor evidence="11">
        <name>Mg(2+)</name>
        <dbReference type="ChEBI" id="CHEBI:18420"/>
    </cofactor>
    <text evidence="11">Binds 1 Mg(2+) ion per subunit.</text>
</comment>
<dbReference type="Gene3D" id="3.40.50.1860">
    <property type="match status" value="2"/>
</dbReference>
<evidence type="ECO:0000256" key="4">
    <source>
        <dbReference type="ARBA" id="ARBA00022801"/>
    </source>
</evidence>
<dbReference type="InterPro" id="IPR015942">
    <property type="entry name" value="Asp/Glu/hydantoin_racemase"/>
</dbReference>
<keyword evidence="5 11" id="KW-0460">Magnesium</keyword>
<dbReference type="Proteomes" id="UP001597199">
    <property type="component" value="Unassembled WGS sequence"/>
</dbReference>
<dbReference type="NCBIfam" id="TIGR00067">
    <property type="entry name" value="glut_race"/>
    <property type="match status" value="1"/>
</dbReference>
<dbReference type="Pfam" id="PF01177">
    <property type="entry name" value="Asp_Glu_race"/>
    <property type="match status" value="1"/>
</dbReference>
<feature type="binding site" evidence="10">
    <location>
        <begin position="10"/>
        <end position="11"/>
    </location>
    <ligand>
        <name>substrate</name>
    </ligand>
</feature>
<evidence type="ECO:0000256" key="2">
    <source>
        <dbReference type="ARBA" id="ARBA00022723"/>
    </source>
</evidence>
<feature type="active site" description="Proton acceptor" evidence="11">
    <location>
        <position position="346"/>
    </location>
</feature>
<evidence type="ECO:0000256" key="3">
    <source>
        <dbReference type="ARBA" id="ARBA00022741"/>
    </source>
</evidence>
<dbReference type="SUPFAM" id="SSF53681">
    <property type="entry name" value="Aspartate/glutamate racemase"/>
    <property type="match status" value="2"/>
</dbReference>
<organism evidence="13 14">
    <name type="scientific">Lacticaseibacillus suilingensis</name>
    <dbReference type="NCBI Taxonomy" id="2799577"/>
    <lineage>
        <taxon>Bacteria</taxon>
        <taxon>Bacillati</taxon>
        <taxon>Bacillota</taxon>
        <taxon>Bacilli</taxon>
        <taxon>Lactobacillales</taxon>
        <taxon>Lactobacillaceae</taxon>
        <taxon>Lacticaseibacillus</taxon>
    </lineage>
</organism>
<keyword evidence="4 11" id="KW-0378">Hydrolase</keyword>
<dbReference type="InterPro" id="IPR001920">
    <property type="entry name" value="Asp/Glu_race"/>
</dbReference>
<evidence type="ECO:0000313" key="13">
    <source>
        <dbReference type="EMBL" id="MFD1399783.1"/>
    </source>
</evidence>
<feature type="active site" description="Proton donor/acceptor" evidence="10">
    <location>
        <position position="184"/>
    </location>
</feature>
<evidence type="ECO:0000256" key="7">
    <source>
        <dbReference type="ARBA" id="ARBA00022984"/>
    </source>
</evidence>
<dbReference type="InterPro" id="IPR002637">
    <property type="entry name" value="RdgB/HAM1"/>
</dbReference>
<dbReference type="NCBIfam" id="TIGR00042">
    <property type="entry name" value="RdgB/HAM1 family non-canonical purine NTP pyrophosphatase"/>
    <property type="match status" value="1"/>
</dbReference>
<comment type="catalytic activity">
    <reaction evidence="11">
        <text>dITP + H2O = dIMP + diphosphate + H(+)</text>
        <dbReference type="Rhea" id="RHEA:28342"/>
        <dbReference type="ChEBI" id="CHEBI:15377"/>
        <dbReference type="ChEBI" id="CHEBI:15378"/>
        <dbReference type="ChEBI" id="CHEBI:33019"/>
        <dbReference type="ChEBI" id="CHEBI:61194"/>
        <dbReference type="ChEBI" id="CHEBI:61382"/>
        <dbReference type="EC" id="3.6.1.66"/>
    </reaction>
</comment>
<dbReference type="EC" id="3.6.1.66" evidence="11"/>
<feature type="binding site" evidence="11">
    <location>
        <begin position="459"/>
        <end position="460"/>
    </location>
    <ligand>
        <name>substrate</name>
    </ligand>
</feature>
<evidence type="ECO:0000256" key="6">
    <source>
        <dbReference type="ARBA" id="ARBA00022960"/>
    </source>
</evidence>
<feature type="binding site" evidence="10">
    <location>
        <begin position="185"/>
        <end position="186"/>
    </location>
    <ligand>
        <name>substrate</name>
    </ligand>
</feature>
<feature type="binding site" evidence="10">
    <location>
        <begin position="74"/>
        <end position="75"/>
    </location>
    <ligand>
        <name>substrate</name>
    </ligand>
</feature>
<dbReference type="HAMAP" id="MF_01405">
    <property type="entry name" value="Non_canon_purine_NTPase"/>
    <property type="match status" value="1"/>
</dbReference>
<comment type="catalytic activity">
    <reaction evidence="11">
        <text>ITP + H2O = IMP + diphosphate + H(+)</text>
        <dbReference type="Rhea" id="RHEA:29399"/>
        <dbReference type="ChEBI" id="CHEBI:15377"/>
        <dbReference type="ChEBI" id="CHEBI:15378"/>
        <dbReference type="ChEBI" id="CHEBI:33019"/>
        <dbReference type="ChEBI" id="CHEBI:58053"/>
        <dbReference type="ChEBI" id="CHEBI:61402"/>
        <dbReference type="EC" id="3.6.1.66"/>
    </reaction>
</comment>
<name>A0ABW4BI48_9LACO</name>
<evidence type="ECO:0000256" key="1">
    <source>
        <dbReference type="ARBA" id="ARBA00001602"/>
    </source>
</evidence>
<reference evidence="14" key="1">
    <citation type="journal article" date="2019" name="Int. J. Syst. Evol. Microbiol.">
        <title>The Global Catalogue of Microorganisms (GCM) 10K type strain sequencing project: providing services to taxonomists for standard genome sequencing and annotation.</title>
        <authorList>
            <consortium name="The Broad Institute Genomics Platform"/>
            <consortium name="The Broad Institute Genome Sequencing Center for Infectious Disease"/>
            <person name="Wu L."/>
            <person name="Ma J."/>
        </authorList>
    </citation>
    <scope>NUCLEOTIDE SEQUENCE [LARGE SCALE GENOMIC DNA]</scope>
    <source>
        <strain evidence="14">CCM 9110</strain>
    </source>
</reference>
<dbReference type="PANTHER" id="PTHR21198:SF2">
    <property type="entry name" value="GLUTAMATE RACEMASE"/>
    <property type="match status" value="1"/>
</dbReference>
<feature type="binding site" evidence="11">
    <location>
        <begin position="284"/>
        <end position="289"/>
    </location>
    <ligand>
        <name>substrate</name>
    </ligand>
</feature>
<keyword evidence="9 10" id="KW-0961">Cell wall biogenesis/degradation</keyword>
<keyword evidence="14" id="KW-1185">Reference proteome</keyword>
<keyword evidence="2 11" id="KW-0479">Metal-binding</keyword>
<dbReference type="GO" id="GO:0008881">
    <property type="term" value="F:glutamate racemase activity"/>
    <property type="evidence" value="ECO:0007669"/>
    <property type="project" value="UniProtKB-EC"/>
</dbReference>
<comment type="catalytic activity">
    <reaction evidence="11">
        <text>XTP + H2O = XMP + diphosphate + H(+)</text>
        <dbReference type="Rhea" id="RHEA:28610"/>
        <dbReference type="ChEBI" id="CHEBI:15377"/>
        <dbReference type="ChEBI" id="CHEBI:15378"/>
        <dbReference type="ChEBI" id="CHEBI:33019"/>
        <dbReference type="ChEBI" id="CHEBI:57464"/>
        <dbReference type="ChEBI" id="CHEBI:61314"/>
        <dbReference type="EC" id="3.6.1.66"/>
    </reaction>
</comment>
<dbReference type="PROSITE" id="PS00923">
    <property type="entry name" value="ASP_GLU_RACEMASE_1"/>
    <property type="match status" value="1"/>
</dbReference>
<dbReference type="InterPro" id="IPR029001">
    <property type="entry name" value="ITPase-like_fam"/>
</dbReference>
<dbReference type="SUPFAM" id="SSF52972">
    <property type="entry name" value="ITPase-like"/>
    <property type="match status" value="1"/>
</dbReference>
<evidence type="ECO:0000313" key="14">
    <source>
        <dbReference type="Proteomes" id="UP001597199"/>
    </source>
</evidence>
<evidence type="ECO:0000256" key="11">
    <source>
        <dbReference type="HAMAP-Rule" id="MF_01405"/>
    </source>
</evidence>
<dbReference type="HAMAP" id="MF_00258">
    <property type="entry name" value="Glu_racemase"/>
    <property type="match status" value="1"/>
</dbReference>
<dbReference type="InterPro" id="IPR020922">
    <property type="entry name" value="dITP/XTP_pyrophosphatase"/>
</dbReference>
<comment type="pathway">
    <text evidence="10">Cell wall biogenesis; peptidoglycan biosynthesis.</text>
</comment>
<evidence type="ECO:0000256" key="9">
    <source>
        <dbReference type="ARBA" id="ARBA00023316"/>
    </source>
</evidence>
<keyword evidence="11" id="KW-0546">Nucleotide metabolism</keyword>
<keyword evidence="8 10" id="KW-0413">Isomerase</keyword>
<feature type="active site" description="Proton donor/acceptor" evidence="10">
    <location>
        <position position="73"/>
    </location>
</feature>
<comment type="subunit">
    <text evidence="11">Homodimer.</text>
</comment>
<keyword evidence="3 11" id="KW-0547">Nucleotide-binding</keyword>
<accession>A0ABW4BI48</accession>
<feature type="binding site" evidence="10">
    <location>
        <begin position="42"/>
        <end position="43"/>
    </location>
    <ligand>
        <name>substrate</name>
    </ligand>
</feature>
<dbReference type="NCBIfam" id="NF011397">
    <property type="entry name" value="PRK14822.1"/>
    <property type="match status" value="1"/>
</dbReference>
<comment type="catalytic activity">
    <reaction evidence="1 10">
        <text>L-glutamate = D-glutamate</text>
        <dbReference type="Rhea" id="RHEA:12813"/>
        <dbReference type="ChEBI" id="CHEBI:29985"/>
        <dbReference type="ChEBI" id="CHEBI:29986"/>
        <dbReference type="EC" id="5.1.1.3"/>
    </reaction>
</comment>
<dbReference type="NCBIfam" id="NF002035">
    <property type="entry name" value="PRK00865.1-3"/>
    <property type="match status" value="1"/>
</dbReference>
<comment type="similarity">
    <text evidence="10">Belongs to the aspartate/glutamate racemases family.</text>
</comment>
<sequence>MNTQPIGFIDSGVGGLTVVKEALRQLPNENVVFLGDQARLPYGPRPAAQVRAFTWQMVNFLLQQQIKMLVIACNTATAAALPDIRQKLNIPVVGVIVPGSRAAIKATSTNHIGVIGTEGTVKSNAYADTIHGKAAHIKVTSLAAPKFVPLVESNEMTSPVAKRVVAETLQPLLHQGIDTLVMGCTHYPLLRPLTQNVMGDDVTLIDSGAETVSEVSMLLDYFDIAAGPKTQATRVFYTTGNAKMFDVIAGNWLGLKVNAQHVTIDAEATDHLPAAAPQTVVIASKNAGKVKELAAMFEADGLSVKSLADFPDLPTVPETGETFEENARLKADGYASALELPVVADDSGLMVDALDGAPGVFSARYAGRGHNDAANNAKLIANLAEVAPEQRTATFHTTLVFAKPNDPDHDLVVNGEVKGQITGVPEGDNGFGYDPYFFLPALGKTMAQLTSSEKNQVSHRGNAMRALEKQWQQWFTGKEDAHETRRSE</sequence>
<dbReference type="InterPro" id="IPR033134">
    <property type="entry name" value="Asp/Glu_racemase_AS_2"/>
</dbReference>
<proteinExistence type="inferred from homology"/>
<feature type="binding site" evidence="11">
    <location>
        <begin position="431"/>
        <end position="434"/>
    </location>
    <ligand>
        <name>substrate</name>
    </ligand>
</feature>
<comment type="function">
    <text evidence="11">Pyrophosphatase that catalyzes the hydrolysis of nucleoside triphosphates to their monophosphate derivatives, with a high preference for the non-canonical purine nucleotides XTP (xanthosine triphosphate), dITP (deoxyinosine triphosphate) and ITP. Seems to function as a house-cleaning enzyme that removes non-canonical purine nucleotides from the nucleotide pool, thus preventing their incorporation into DNA/RNA and avoiding chromosomal lesions.</text>
</comment>
<dbReference type="PANTHER" id="PTHR21198">
    <property type="entry name" value="GLUTAMATE RACEMASE"/>
    <property type="match status" value="1"/>
</dbReference>
<comment type="caution">
    <text evidence="13">The sequence shown here is derived from an EMBL/GenBank/DDBJ whole genome shotgun (WGS) entry which is preliminary data.</text>
</comment>
<dbReference type="Pfam" id="PF01725">
    <property type="entry name" value="Ham1p_like"/>
    <property type="match status" value="1"/>
</dbReference>
<keyword evidence="6 10" id="KW-0133">Cell shape</keyword>
<evidence type="ECO:0000256" key="12">
    <source>
        <dbReference type="RuleBase" id="RU003781"/>
    </source>
</evidence>
<protein>
    <recommendedName>
        <fullName evidence="10 11">Multifunctional fusion protein</fullName>
    </recommendedName>
    <domain>
        <recommendedName>
            <fullName evidence="11">dITP/XTP pyrophosphatase</fullName>
            <ecNumber evidence="11">3.6.1.66</ecNumber>
        </recommendedName>
        <alternativeName>
            <fullName evidence="11">Non-canonical purine NTP pyrophosphatase</fullName>
        </alternativeName>
        <alternativeName>
            <fullName evidence="11">Non-standard purine NTP pyrophosphatase</fullName>
        </alternativeName>
        <alternativeName>
            <fullName evidence="11">Nucleoside-triphosphate diphosphatase</fullName>
        </alternativeName>
        <alternativeName>
            <fullName evidence="11">Nucleoside-triphosphate pyrophosphatase</fullName>
            <shortName evidence="11">NTPase</shortName>
        </alternativeName>
    </domain>
    <domain>
        <recommendedName>
            <fullName evidence="10">Glutamate racemase</fullName>
            <ecNumber evidence="10">5.1.1.3</ecNumber>
        </recommendedName>
    </domain>
</protein>
<dbReference type="EMBL" id="JBHTOA010000040">
    <property type="protein sequence ID" value="MFD1399783.1"/>
    <property type="molecule type" value="Genomic_DNA"/>
</dbReference>
<dbReference type="InterPro" id="IPR004391">
    <property type="entry name" value="Glu_race"/>
</dbReference>
<feature type="binding site" evidence="11">
    <location>
        <position position="347"/>
    </location>
    <ligand>
        <name>substrate</name>
    </ligand>
</feature>
<dbReference type="PROSITE" id="PS00924">
    <property type="entry name" value="ASP_GLU_RACEMASE_2"/>
    <property type="match status" value="1"/>
</dbReference>
<evidence type="ECO:0000256" key="8">
    <source>
        <dbReference type="ARBA" id="ARBA00023235"/>
    </source>
</evidence>
<keyword evidence="7 10" id="KW-0573">Peptidoglycan synthesis</keyword>
<comment type="similarity">
    <text evidence="11 12">Belongs to the HAM1 NTPase family.</text>
</comment>
<dbReference type="InterPro" id="IPR018187">
    <property type="entry name" value="Asp/Glu_racemase_AS_1"/>
</dbReference>
<dbReference type="RefSeq" id="WP_204119133.1">
    <property type="nucleotide sequence ID" value="NZ_BOLV01000011.1"/>
</dbReference>
<dbReference type="EC" id="5.1.1.3" evidence="10"/>
<feature type="binding site" evidence="11">
    <location>
        <position position="346"/>
    </location>
    <ligand>
        <name>Mg(2+)</name>
        <dbReference type="ChEBI" id="CHEBI:18420"/>
    </ligand>
</feature>
<dbReference type="Gene3D" id="3.90.950.10">
    <property type="match status" value="1"/>
</dbReference>
<gene>
    <name evidence="13" type="primary">racE</name>
    <name evidence="10" type="synonym">murI</name>
    <name evidence="13" type="ORF">ACFQ41_10735</name>
</gene>
<comment type="function">
    <text evidence="10">Provides the (R)-glutamate required for cell wall biosynthesis.</text>
</comment>
<evidence type="ECO:0000256" key="10">
    <source>
        <dbReference type="HAMAP-Rule" id="MF_00258"/>
    </source>
</evidence>
<feature type="binding site" evidence="11">
    <location>
        <position position="454"/>
    </location>
    <ligand>
        <name>substrate</name>
    </ligand>
</feature>
<dbReference type="CDD" id="cd00515">
    <property type="entry name" value="HAM1"/>
    <property type="match status" value="1"/>
</dbReference>